<proteinExistence type="predicted"/>
<evidence type="ECO:0000256" key="2">
    <source>
        <dbReference type="ARBA" id="ARBA00023125"/>
    </source>
</evidence>
<accession>A0A0M3DIB2</accession>
<dbReference type="Gene3D" id="2.60.120.10">
    <property type="entry name" value="Jelly Rolls"/>
    <property type="match status" value="1"/>
</dbReference>
<dbReference type="InterPro" id="IPR036388">
    <property type="entry name" value="WH-like_DNA-bd_sf"/>
</dbReference>
<dbReference type="AlphaFoldDB" id="A0A0M3DIB2"/>
<evidence type="ECO:0000256" key="3">
    <source>
        <dbReference type="ARBA" id="ARBA00023163"/>
    </source>
</evidence>
<dbReference type="PROSITE" id="PS51063">
    <property type="entry name" value="HTH_CRP_2"/>
    <property type="match status" value="1"/>
</dbReference>
<dbReference type="Pfam" id="PF00027">
    <property type="entry name" value="cNMP_binding"/>
    <property type="match status" value="1"/>
</dbReference>
<name>A0A0M3DIB2_9FIRM</name>
<evidence type="ECO:0000259" key="5">
    <source>
        <dbReference type="PROSITE" id="PS51063"/>
    </source>
</evidence>
<dbReference type="InterPro" id="IPR036390">
    <property type="entry name" value="WH_DNA-bd_sf"/>
</dbReference>
<evidence type="ECO:0000313" key="7">
    <source>
        <dbReference type="Proteomes" id="UP000034407"/>
    </source>
</evidence>
<protein>
    <submittedName>
        <fullName evidence="6">Cyclic nucleotide-binding protein</fullName>
    </submittedName>
</protein>
<keyword evidence="3" id="KW-0804">Transcription</keyword>
<dbReference type="PATRIC" id="fig|1629550.3.peg.1531"/>
<dbReference type="CDD" id="cd00038">
    <property type="entry name" value="CAP_ED"/>
    <property type="match status" value="1"/>
</dbReference>
<reference evidence="6 7" key="1">
    <citation type="submission" date="2015-04" db="EMBL/GenBank/DDBJ databases">
        <title>Microcin producing Clostridium sp. JC272T.</title>
        <authorList>
            <person name="Jyothsna T."/>
            <person name="Sasikala C."/>
            <person name="Ramana C."/>
        </authorList>
    </citation>
    <scope>NUCLEOTIDE SEQUENCE [LARGE SCALE GENOMIC DNA]</scope>
    <source>
        <strain evidence="6 7">JC272</strain>
    </source>
</reference>
<organism evidence="6 7">
    <name type="scientific">Paraclostridium benzoelyticum</name>
    <dbReference type="NCBI Taxonomy" id="1629550"/>
    <lineage>
        <taxon>Bacteria</taxon>
        <taxon>Bacillati</taxon>
        <taxon>Bacillota</taxon>
        <taxon>Clostridia</taxon>
        <taxon>Peptostreptococcales</taxon>
        <taxon>Peptostreptococcaceae</taxon>
        <taxon>Paraclostridium</taxon>
    </lineage>
</organism>
<dbReference type="PROSITE" id="PS50042">
    <property type="entry name" value="CNMP_BINDING_3"/>
    <property type="match status" value="1"/>
</dbReference>
<sequence>MKRVFDNKLLNNYIKKHNIENIFDDEILKYAQLHLYEEEEYIFESGENLEYYYLLVDGKIKIYYPFENGKSMTLKFYKDFNTIGDLELLKGIPILCNIDAVEDTFLIAIPATIIREKYFDNVKLLHHLVDSLSEKLYGTINNSSYNFVYPLINRVASYLVEHFTGKNYIILNSSYLDIAQFLGTTYRHLNRTLKEMESKSIIKCGDKKIYILDIKKLRELSKNIYVKPL</sequence>
<dbReference type="RefSeq" id="WP_046823211.1">
    <property type="nucleotide sequence ID" value="NZ_LBBT01000215.1"/>
</dbReference>
<dbReference type="SUPFAM" id="SSF51206">
    <property type="entry name" value="cAMP-binding domain-like"/>
    <property type="match status" value="1"/>
</dbReference>
<feature type="domain" description="HTH crp-type" evidence="5">
    <location>
        <begin position="149"/>
        <end position="215"/>
    </location>
</feature>
<evidence type="ECO:0000313" key="6">
    <source>
        <dbReference type="EMBL" id="KKY01127.1"/>
    </source>
</evidence>
<keyword evidence="1" id="KW-0805">Transcription regulation</keyword>
<dbReference type="InterPro" id="IPR050397">
    <property type="entry name" value="Env_Response_Regulators"/>
</dbReference>
<dbReference type="PANTHER" id="PTHR24567">
    <property type="entry name" value="CRP FAMILY TRANSCRIPTIONAL REGULATORY PROTEIN"/>
    <property type="match status" value="1"/>
</dbReference>
<dbReference type="InterPro" id="IPR000595">
    <property type="entry name" value="cNMP-bd_dom"/>
</dbReference>
<dbReference type="GO" id="GO:0003677">
    <property type="term" value="F:DNA binding"/>
    <property type="evidence" value="ECO:0007669"/>
    <property type="project" value="UniProtKB-KW"/>
</dbReference>
<dbReference type="InterPro" id="IPR018490">
    <property type="entry name" value="cNMP-bd_dom_sf"/>
</dbReference>
<comment type="caution">
    <text evidence="6">The sequence shown here is derived from an EMBL/GenBank/DDBJ whole genome shotgun (WGS) entry which is preliminary data.</text>
</comment>
<keyword evidence="7" id="KW-1185">Reference proteome</keyword>
<dbReference type="GO" id="GO:0003700">
    <property type="term" value="F:DNA-binding transcription factor activity"/>
    <property type="evidence" value="ECO:0007669"/>
    <property type="project" value="TreeGrafter"/>
</dbReference>
<dbReference type="Pfam" id="PF13545">
    <property type="entry name" value="HTH_Crp_2"/>
    <property type="match status" value="1"/>
</dbReference>
<evidence type="ECO:0000256" key="1">
    <source>
        <dbReference type="ARBA" id="ARBA00023015"/>
    </source>
</evidence>
<dbReference type="PANTHER" id="PTHR24567:SF26">
    <property type="entry name" value="REGULATORY PROTEIN YEIL"/>
    <property type="match status" value="1"/>
</dbReference>
<keyword evidence="2" id="KW-0238">DNA-binding</keyword>
<dbReference type="GO" id="GO:0005829">
    <property type="term" value="C:cytosol"/>
    <property type="evidence" value="ECO:0007669"/>
    <property type="project" value="TreeGrafter"/>
</dbReference>
<feature type="domain" description="Cyclic nucleotide-binding" evidence="4">
    <location>
        <begin position="26"/>
        <end position="135"/>
    </location>
</feature>
<dbReference type="Proteomes" id="UP000034407">
    <property type="component" value="Unassembled WGS sequence"/>
</dbReference>
<dbReference type="SUPFAM" id="SSF46785">
    <property type="entry name" value="Winged helix' DNA-binding domain"/>
    <property type="match status" value="1"/>
</dbReference>
<gene>
    <name evidence="6" type="ORF">VN21_10405</name>
</gene>
<dbReference type="EMBL" id="LBBT01000215">
    <property type="protein sequence ID" value="KKY01127.1"/>
    <property type="molecule type" value="Genomic_DNA"/>
</dbReference>
<evidence type="ECO:0000259" key="4">
    <source>
        <dbReference type="PROSITE" id="PS50042"/>
    </source>
</evidence>
<dbReference type="Gene3D" id="1.10.10.10">
    <property type="entry name" value="Winged helix-like DNA-binding domain superfamily/Winged helix DNA-binding domain"/>
    <property type="match status" value="1"/>
</dbReference>
<dbReference type="OrthoDB" id="581021at2"/>
<dbReference type="InterPro" id="IPR014710">
    <property type="entry name" value="RmlC-like_jellyroll"/>
</dbReference>
<dbReference type="InterPro" id="IPR012318">
    <property type="entry name" value="HTH_CRP"/>
</dbReference>